<name>A0A518DMR7_9BACT</name>
<protein>
    <submittedName>
        <fullName evidence="2">Uncharacterized protein</fullName>
    </submittedName>
</protein>
<keyword evidence="1" id="KW-0472">Membrane</keyword>
<dbReference type="RefSeq" id="WP_145049680.1">
    <property type="nucleotide sequence ID" value="NZ_CP036433.1"/>
</dbReference>
<dbReference type="KEGG" id="lcre:Pla8534_09160"/>
<accession>A0A518DMR7</accession>
<gene>
    <name evidence="2" type="ORF">Pla8534_09160</name>
</gene>
<dbReference type="OrthoDB" id="259753at2"/>
<evidence type="ECO:0000313" key="2">
    <source>
        <dbReference type="EMBL" id="QDU93137.1"/>
    </source>
</evidence>
<keyword evidence="3" id="KW-1185">Reference proteome</keyword>
<keyword evidence="1" id="KW-1133">Transmembrane helix</keyword>
<organism evidence="2 3">
    <name type="scientific">Lignipirellula cremea</name>
    <dbReference type="NCBI Taxonomy" id="2528010"/>
    <lineage>
        <taxon>Bacteria</taxon>
        <taxon>Pseudomonadati</taxon>
        <taxon>Planctomycetota</taxon>
        <taxon>Planctomycetia</taxon>
        <taxon>Pirellulales</taxon>
        <taxon>Pirellulaceae</taxon>
        <taxon>Lignipirellula</taxon>
    </lineage>
</organism>
<keyword evidence="1" id="KW-0812">Transmembrane</keyword>
<dbReference type="Proteomes" id="UP000317648">
    <property type="component" value="Chromosome"/>
</dbReference>
<dbReference type="AlphaFoldDB" id="A0A518DMR7"/>
<dbReference type="EMBL" id="CP036433">
    <property type="protein sequence ID" value="QDU93137.1"/>
    <property type="molecule type" value="Genomic_DNA"/>
</dbReference>
<feature type="transmembrane region" description="Helical" evidence="1">
    <location>
        <begin position="96"/>
        <end position="113"/>
    </location>
</feature>
<feature type="transmembrane region" description="Helical" evidence="1">
    <location>
        <begin position="150"/>
        <end position="169"/>
    </location>
</feature>
<feature type="transmembrane region" description="Helical" evidence="1">
    <location>
        <begin position="71"/>
        <end position="89"/>
    </location>
</feature>
<proteinExistence type="predicted"/>
<feature type="transmembrane region" description="Helical" evidence="1">
    <location>
        <begin position="6"/>
        <end position="28"/>
    </location>
</feature>
<feature type="transmembrane region" description="Helical" evidence="1">
    <location>
        <begin position="40"/>
        <end position="59"/>
    </location>
</feature>
<reference evidence="2 3" key="1">
    <citation type="submission" date="2019-02" db="EMBL/GenBank/DDBJ databases">
        <title>Deep-cultivation of Planctomycetes and their phenomic and genomic characterization uncovers novel biology.</title>
        <authorList>
            <person name="Wiegand S."/>
            <person name="Jogler M."/>
            <person name="Boedeker C."/>
            <person name="Pinto D."/>
            <person name="Vollmers J."/>
            <person name="Rivas-Marin E."/>
            <person name="Kohn T."/>
            <person name="Peeters S.H."/>
            <person name="Heuer A."/>
            <person name="Rast P."/>
            <person name="Oberbeckmann S."/>
            <person name="Bunk B."/>
            <person name="Jeske O."/>
            <person name="Meyerdierks A."/>
            <person name="Storesund J.E."/>
            <person name="Kallscheuer N."/>
            <person name="Luecker S."/>
            <person name="Lage O.M."/>
            <person name="Pohl T."/>
            <person name="Merkel B.J."/>
            <person name="Hornburger P."/>
            <person name="Mueller R.-W."/>
            <person name="Bruemmer F."/>
            <person name="Labrenz M."/>
            <person name="Spormann A.M."/>
            <person name="Op den Camp H."/>
            <person name="Overmann J."/>
            <person name="Amann R."/>
            <person name="Jetten M.S.M."/>
            <person name="Mascher T."/>
            <person name="Medema M.H."/>
            <person name="Devos D.P."/>
            <person name="Kaster A.-K."/>
            <person name="Ovreas L."/>
            <person name="Rohde M."/>
            <person name="Galperin M.Y."/>
            <person name="Jogler C."/>
        </authorList>
    </citation>
    <scope>NUCLEOTIDE SEQUENCE [LARGE SCALE GENOMIC DNA]</scope>
    <source>
        <strain evidence="2 3">Pla85_3_4</strain>
    </source>
</reference>
<sequence length="290" mass="31800">MPFVAGSFVLPAVALGFGAAAIALWIYFRRLLQGTTLLAAWWWMLLSLGVLAISEAWLLAGDVSPAVSQSVRFLTATSSFCPLMAVLGARRPQHQAWTFVVATLWGILAMPAAEKLLLQPNQPLEIRDARSWFLLLLLAISWANYLPTRYGAAACLAGAGQTLVLWPYLPWTSPQAWELAPLVGLGCCAAAIGLATWIGPGREAATGADRLWFDFRNLYGALWALRGLEQFNTSAEQNDWPVRLGWSGFQATQEEQPAALPAPARQAWANILRRFLPQERIGRESGLQLD</sequence>
<feature type="transmembrane region" description="Helical" evidence="1">
    <location>
        <begin position="181"/>
        <end position="200"/>
    </location>
</feature>
<evidence type="ECO:0000256" key="1">
    <source>
        <dbReference type="SAM" id="Phobius"/>
    </source>
</evidence>
<feature type="transmembrane region" description="Helical" evidence="1">
    <location>
        <begin position="129"/>
        <end position="145"/>
    </location>
</feature>
<evidence type="ECO:0000313" key="3">
    <source>
        <dbReference type="Proteomes" id="UP000317648"/>
    </source>
</evidence>